<protein>
    <submittedName>
        <fullName evidence="1">Uncharacterized protein</fullName>
    </submittedName>
</protein>
<proteinExistence type="predicted"/>
<reference evidence="1" key="1">
    <citation type="submission" date="2020-03" db="EMBL/GenBank/DDBJ databases">
        <title>The deep terrestrial virosphere.</title>
        <authorList>
            <person name="Holmfeldt K."/>
            <person name="Nilsson E."/>
            <person name="Simone D."/>
            <person name="Lopez-Fernandez M."/>
            <person name="Wu X."/>
            <person name="de Brujin I."/>
            <person name="Lundin D."/>
            <person name="Andersson A."/>
            <person name="Bertilsson S."/>
            <person name="Dopson M."/>
        </authorList>
    </citation>
    <scope>NUCLEOTIDE SEQUENCE</scope>
    <source>
        <strain evidence="1">MM415B00708</strain>
    </source>
</reference>
<organism evidence="1">
    <name type="scientific">viral metagenome</name>
    <dbReference type="NCBI Taxonomy" id="1070528"/>
    <lineage>
        <taxon>unclassified sequences</taxon>
        <taxon>metagenomes</taxon>
        <taxon>organismal metagenomes</taxon>
    </lineage>
</organism>
<evidence type="ECO:0000313" key="1">
    <source>
        <dbReference type="EMBL" id="QJA62872.1"/>
    </source>
</evidence>
<sequence>MATKVVLNSKDYVVRGQVKRYMVQQLAPVQRASATVREGANIALSSVAWGILTGGLGIARIRKQADFERLATSQWETRWPGQVTPALLPTDTTDDLLTTAATVAVEFNGFLWVLTTALTGGTVVQVYYFTGATGRWTANTIRTLGTVQAQAVYDLWTDGQRLFAAFKDALTTGTQVYTSTDGSSWSGAVPTGITTAYEDSALFWKSGTTLLLAVGDTSAKSIWVYKSTNNFANVTLAATIVSSSGPKGWATYQNKAGSVVPLLGTAEGVWEIDLTNSAASLMIGMAAHANNCKRMCVWEDALYVPVGGVGGGMYRWQWDGSRMVFVNVGMNRDDGVAAAGDFVSLWPAEGGWLFGMDSAYNVWALDRDFRWHSMVAGANSAYFVAVSSLTDATARLHYNHGVNLQYLTKPLSNPGATSGLVYNTSVAIEMPELDVFMPANDKCFLCLAWDGVIDATSQVVVVYDVAGASPATSLGTFTSTVKTLTFGSGAGVSGKTLRLKLTHTNSTTTHKATLNTLILEYQVVLPDLEGYVFAVDLWESATLRQGGAEEVIADLTTVLPGAMVTLAPFQYGKMAETKVRVRALEGLEDAVSAPDALDEGERRGIVTVTCEEVL</sequence>
<dbReference type="EMBL" id="MT141484">
    <property type="protein sequence ID" value="QJA62872.1"/>
    <property type="molecule type" value="Genomic_DNA"/>
</dbReference>
<gene>
    <name evidence="1" type="ORF">MM415B00708_0007</name>
</gene>
<accession>A0A6M3J1Y0</accession>
<name>A0A6M3J1Y0_9ZZZZ</name>
<dbReference type="AlphaFoldDB" id="A0A6M3J1Y0"/>